<evidence type="ECO:0000313" key="2">
    <source>
        <dbReference type="Proteomes" id="UP000789342"/>
    </source>
</evidence>
<keyword evidence="2" id="KW-1185">Reference proteome</keyword>
<organism evidence="1 2">
    <name type="scientific">Acaulospora morrowiae</name>
    <dbReference type="NCBI Taxonomy" id="94023"/>
    <lineage>
        <taxon>Eukaryota</taxon>
        <taxon>Fungi</taxon>
        <taxon>Fungi incertae sedis</taxon>
        <taxon>Mucoromycota</taxon>
        <taxon>Glomeromycotina</taxon>
        <taxon>Glomeromycetes</taxon>
        <taxon>Diversisporales</taxon>
        <taxon>Acaulosporaceae</taxon>
        <taxon>Acaulospora</taxon>
    </lineage>
</organism>
<dbReference type="InterPro" id="IPR027417">
    <property type="entry name" value="P-loop_NTPase"/>
</dbReference>
<protein>
    <submittedName>
        <fullName evidence="1">76_t:CDS:1</fullName>
    </submittedName>
</protein>
<gene>
    <name evidence="1" type="ORF">AMORRO_LOCUS529</name>
</gene>
<dbReference type="Proteomes" id="UP000789342">
    <property type="component" value="Unassembled WGS sequence"/>
</dbReference>
<dbReference type="Gene3D" id="3.40.50.300">
    <property type="entry name" value="P-loop containing nucleotide triphosphate hydrolases"/>
    <property type="match status" value="1"/>
</dbReference>
<dbReference type="EMBL" id="CAJVPV010000145">
    <property type="protein sequence ID" value="CAG8444639.1"/>
    <property type="molecule type" value="Genomic_DNA"/>
</dbReference>
<name>A0A9N8V936_9GLOM</name>
<proteinExistence type="predicted"/>
<dbReference type="OrthoDB" id="8954335at2759"/>
<evidence type="ECO:0000313" key="1">
    <source>
        <dbReference type="EMBL" id="CAG8444639.1"/>
    </source>
</evidence>
<dbReference type="CDD" id="cd00882">
    <property type="entry name" value="Ras_like_GTPase"/>
    <property type="match status" value="1"/>
</dbReference>
<dbReference type="SUPFAM" id="SSF52540">
    <property type="entry name" value="P-loop containing nucleoside triphosphate hydrolases"/>
    <property type="match status" value="1"/>
</dbReference>
<reference evidence="1" key="1">
    <citation type="submission" date="2021-06" db="EMBL/GenBank/DDBJ databases">
        <authorList>
            <person name="Kallberg Y."/>
            <person name="Tangrot J."/>
            <person name="Rosling A."/>
        </authorList>
    </citation>
    <scope>NUCLEOTIDE SEQUENCE</scope>
    <source>
        <strain evidence="1">CL551</strain>
    </source>
</reference>
<accession>A0A9N8V936</accession>
<comment type="caution">
    <text evidence="1">The sequence shown here is derived from an EMBL/GenBank/DDBJ whole genome shotgun (WGS) entry which is preliminary data.</text>
</comment>
<sequence>METKTIVLFGLSGHGKSSIANMLVYGNIPNDPKNIFPVNDSAIGEDIGDIGIQCALSEIGNYVVYDTAGLGETDSSKYPHNDVVRKLRSYFSETQISLNYICYIKKQGRNQNEDIRAFEIFKEIFKGGERNFIIIITHSSQEWVNENKKALKKVFGNYDYIKFIGVDFPFDRNSDNESMRIQRETSKNHLLSNLSFLDYKGISVMNNSLFQLREEGVAKVVSLVPVVGTTYNIIASGIYYAVGKPTTAKKRISDGSKSLLSDLALIPLINILKRVTERNVEDGSKIIFNCDIRIREIMVIPTFWLNQESLEWFKAPKTSPPSMETLNKYNEKSLCCLLT</sequence>
<dbReference type="AlphaFoldDB" id="A0A9N8V936"/>